<sequence>MSFFLRLSLFLAFIIAFVLVLQSRSVDLTPLPTEMSQYDEDEIISLITNLYFVLIRLGHYEDNEIRFAPPGGFAIDPSQAGNFSPISAPAQSLMRRLPHAPSHKAIGMAMRPVNYDEPEELARSRDIDKLSYNHPHHRDGWARPSMILLAEGQDDIHPQVVLDTADGTIHEIGDELDDGDNRQEVDSQGGDLLDRYLNWPRVDAQVYLRRMT</sequence>
<evidence type="ECO:0000256" key="1">
    <source>
        <dbReference type="SAM" id="SignalP"/>
    </source>
</evidence>
<name>A0AAE0WKU5_9PEZI</name>
<accession>A0AAE0WKU5</accession>
<keyword evidence="1" id="KW-0732">Signal</keyword>
<dbReference type="AlphaFoldDB" id="A0AAE0WKU5"/>
<proteinExistence type="predicted"/>
<dbReference type="Proteomes" id="UP001274830">
    <property type="component" value="Unassembled WGS sequence"/>
</dbReference>
<feature type="chain" id="PRO_5042184462" evidence="1">
    <location>
        <begin position="26"/>
        <end position="212"/>
    </location>
</feature>
<feature type="signal peptide" evidence="1">
    <location>
        <begin position="1"/>
        <end position="25"/>
    </location>
</feature>
<protein>
    <submittedName>
        <fullName evidence="2">Uncharacterized protein</fullName>
    </submittedName>
</protein>
<gene>
    <name evidence="2" type="ORF">LTR78_006462</name>
</gene>
<comment type="caution">
    <text evidence="2">The sequence shown here is derived from an EMBL/GenBank/DDBJ whole genome shotgun (WGS) entry which is preliminary data.</text>
</comment>
<dbReference type="EMBL" id="JAUTXT010000024">
    <property type="protein sequence ID" value="KAK3673558.1"/>
    <property type="molecule type" value="Genomic_DNA"/>
</dbReference>
<organism evidence="2 3">
    <name type="scientific">Recurvomyces mirabilis</name>
    <dbReference type="NCBI Taxonomy" id="574656"/>
    <lineage>
        <taxon>Eukaryota</taxon>
        <taxon>Fungi</taxon>
        <taxon>Dikarya</taxon>
        <taxon>Ascomycota</taxon>
        <taxon>Pezizomycotina</taxon>
        <taxon>Dothideomycetes</taxon>
        <taxon>Dothideomycetidae</taxon>
        <taxon>Mycosphaerellales</taxon>
        <taxon>Teratosphaeriaceae</taxon>
        <taxon>Recurvomyces</taxon>
    </lineage>
</organism>
<evidence type="ECO:0000313" key="3">
    <source>
        <dbReference type="Proteomes" id="UP001274830"/>
    </source>
</evidence>
<evidence type="ECO:0000313" key="2">
    <source>
        <dbReference type="EMBL" id="KAK3673558.1"/>
    </source>
</evidence>
<keyword evidence="3" id="KW-1185">Reference proteome</keyword>
<reference evidence="2" key="1">
    <citation type="submission" date="2023-07" db="EMBL/GenBank/DDBJ databases">
        <title>Black Yeasts Isolated from many extreme environments.</title>
        <authorList>
            <person name="Coleine C."/>
            <person name="Stajich J.E."/>
            <person name="Selbmann L."/>
        </authorList>
    </citation>
    <scope>NUCLEOTIDE SEQUENCE</scope>
    <source>
        <strain evidence="2">CCFEE 5485</strain>
    </source>
</reference>